<evidence type="ECO:0000256" key="6">
    <source>
        <dbReference type="ARBA" id="ARBA00022741"/>
    </source>
</evidence>
<dbReference type="Gene3D" id="3.40.50.300">
    <property type="entry name" value="P-loop containing nucleotide triphosphate hydrolases"/>
    <property type="match status" value="2"/>
</dbReference>
<comment type="caution">
    <text evidence="11">The sequence shown here is derived from an EMBL/GenBank/DDBJ whole genome shotgun (WGS) entry which is preliminary data.</text>
</comment>
<keyword evidence="8" id="KW-1278">Translocase</keyword>
<dbReference type="InterPro" id="IPR027417">
    <property type="entry name" value="P-loop_NTPase"/>
</dbReference>
<dbReference type="PROSITE" id="PS50893">
    <property type="entry name" value="ABC_TRANSPORTER_2"/>
    <property type="match status" value="2"/>
</dbReference>
<dbReference type="InterPro" id="IPR050107">
    <property type="entry name" value="ABC_carbohydrate_import_ATPase"/>
</dbReference>
<dbReference type="CDD" id="cd03215">
    <property type="entry name" value="ABC_Carb_Monos_II"/>
    <property type="match status" value="1"/>
</dbReference>
<name>A0A3S2Z6J3_9PROT</name>
<keyword evidence="3" id="KW-1003">Cell membrane</keyword>
<keyword evidence="12" id="KW-1185">Reference proteome</keyword>
<evidence type="ECO:0000256" key="1">
    <source>
        <dbReference type="ARBA" id="ARBA00004202"/>
    </source>
</evidence>
<evidence type="ECO:0000256" key="9">
    <source>
        <dbReference type="ARBA" id="ARBA00023136"/>
    </source>
</evidence>
<evidence type="ECO:0000256" key="8">
    <source>
        <dbReference type="ARBA" id="ARBA00022967"/>
    </source>
</evidence>
<gene>
    <name evidence="11" type="ORF">EOI86_20340</name>
</gene>
<reference evidence="12" key="1">
    <citation type="submission" date="2019-01" db="EMBL/GenBank/DDBJ databases">
        <title>Gri0909 isolated from a small marine red alga.</title>
        <authorList>
            <person name="Kim J."/>
            <person name="Jeong S.E."/>
            <person name="Jeon C.O."/>
        </authorList>
    </citation>
    <scope>NUCLEOTIDE SEQUENCE [LARGE SCALE GENOMIC DNA]</scope>
    <source>
        <strain evidence="12">Gri0909</strain>
    </source>
</reference>
<dbReference type="PROSITE" id="PS00211">
    <property type="entry name" value="ABC_TRANSPORTER_1"/>
    <property type="match status" value="2"/>
</dbReference>
<dbReference type="GO" id="GO:0005524">
    <property type="term" value="F:ATP binding"/>
    <property type="evidence" value="ECO:0007669"/>
    <property type="project" value="UniProtKB-KW"/>
</dbReference>
<evidence type="ECO:0000256" key="7">
    <source>
        <dbReference type="ARBA" id="ARBA00022840"/>
    </source>
</evidence>
<dbReference type="OrthoDB" id="7283113at2"/>
<dbReference type="Pfam" id="PF00005">
    <property type="entry name" value="ABC_tran"/>
    <property type="match status" value="2"/>
</dbReference>
<evidence type="ECO:0000259" key="10">
    <source>
        <dbReference type="PROSITE" id="PS50893"/>
    </source>
</evidence>
<dbReference type="Proteomes" id="UP000287447">
    <property type="component" value="Unassembled WGS sequence"/>
</dbReference>
<sequence length="508" mass="54177">MLELRGIRKAFPGVVANDDVSLSIKHSEIHALLGENGAGKSTLVKIIYGVLRPDQGDLLWQGKPVDLAGPSAARDLGIGMVFQHFSLFEALSVAENIELALPSKGEGGFDRAELPDRISEVSAQYGLPLDPRRTVLDLSVGERQRIEIVRCLLQDPKLLIMDEPTSVLTPQEVGRLFETLRRLASEGCAILYISHKLQEIRDLCETATILRGGKVVATCDPRQQSVQSLANMMIGETPLKPERPAGRVLEKSNRLEVRGLSLPAQKAFGTALKDISFSVRGGEVLGLAGVAGNGQPELMTALIGEVLTYPEAVRIDGQPVGRLGPRRRREAGACFVPEERNGHATAPDMPLADNGLLSADRRMGLTRGGWILSRARDRFAGEVIQRFSVKASGIGAAAKSLSGGNLQKFSVGREIAQNPGVLVINQPTWGVDAGSAAAIQEAILALAAEGAAVVVISQDLDELFAIADRIAVMSEGKLSRPKPIGEVTIEEIGLLMGGIQGEKTGATV</sequence>
<dbReference type="FunFam" id="3.40.50.300:FF:000127">
    <property type="entry name" value="Ribose import ATP-binding protein RbsA"/>
    <property type="match status" value="1"/>
</dbReference>
<keyword evidence="9" id="KW-0472">Membrane</keyword>
<organism evidence="11 12">
    <name type="scientific">Hwanghaeella grinnelliae</name>
    <dbReference type="NCBI Taxonomy" id="2500179"/>
    <lineage>
        <taxon>Bacteria</taxon>
        <taxon>Pseudomonadati</taxon>
        <taxon>Pseudomonadota</taxon>
        <taxon>Alphaproteobacteria</taxon>
        <taxon>Rhodospirillales</taxon>
        <taxon>Rhodospirillaceae</taxon>
        <taxon>Hwanghaeella</taxon>
    </lineage>
</organism>
<keyword evidence="7 11" id="KW-0067">ATP-binding</keyword>
<dbReference type="AlphaFoldDB" id="A0A3S2Z6J3"/>
<protein>
    <submittedName>
        <fullName evidence="11">ABC transporter ATP-binding protein</fullName>
    </submittedName>
</protein>
<evidence type="ECO:0000256" key="3">
    <source>
        <dbReference type="ARBA" id="ARBA00022475"/>
    </source>
</evidence>
<evidence type="ECO:0000256" key="2">
    <source>
        <dbReference type="ARBA" id="ARBA00022448"/>
    </source>
</evidence>
<keyword evidence="4" id="KW-0762">Sugar transport</keyword>
<dbReference type="SMART" id="SM00382">
    <property type="entry name" value="AAA"/>
    <property type="match status" value="1"/>
</dbReference>
<dbReference type="PANTHER" id="PTHR43790">
    <property type="entry name" value="CARBOHYDRATE TRANSPORT ATP-BINDING PROTEIN MG119-RELATED"/>
    <property type="match status" value="1"/>
</dbReference>
<accession>A0A3S2Z6J3</accession>
<dbReference type="InterPro" id="IPR003439">
    <property type="entry name" value="ABC_transporter-like_ATP-bd"/>
</dbReference>
<dbReference type="CDD" id="cd03216">
    <property type="entry name" value="ABC_Carb_Monos_I"/>
    <property type="match status" value="1"/>
</dbReference>
<evidence type="ECO:0000256" key="4">
    <source>
        <dbReference type="ARBA" id="ARBA00022597"/>
    </source>
</evidence>
<keyword evidence="2" id="KW-0813">Transport</keyword>
<dbReference type="InterPro" id="IPR003593">
    <property type="entry name" value="AAA+_ATPase"/>
</dbReference>
<keyword evidence="5" id="KW-0677">Repeat</keyword>
<evidence type="ECO:0000313" key="12">
    <source>
        <dbReference type="Proteomes" id="UP000287447"/>
    </source>
</evidence>
<evidence type="ECO:0000256" key="5">
    <source>
        <dbReference type="ARBA" id="ARBA00022737"/>
    </source>
</evidence>
<dbReference type="SUPFAM" id="SSF52540">
    <property type="entry name" value="P-loop containing nucleoside triphosphate hydrolases"/>
    <property type="match status" value="2"/>
</dbReference>
<keyword evidence="6" id="KW-0547">Nucleotide-binding</keyword>
<feature type="domain" description="ABC transporter" evidence="10">
    <location>
        <begin position="2"/>
        <end position="237"/>
    </location>
</feature>
<dbReference type="EMBL" id="SADE01000003">
    <property type="protein sequence ID" value="RVU35300.1"/>
    <property type="molecule type" value="Genomic_DNA"/>
</dbReference>
<dbReference type="PANTHER" id="PTHR43790:SF4">
    <property type="entry name" value="GUANOSINE IMPORT ATP-BINDING PROTEIN NUPO"/>
    <property type="match status" value="1"/>
</dbReference>
<feature type="domain" description="ABC transporter" evidence="10">
    <location>
        <begin position="257"/>
        <end position="500"/>
    </location>
</feature>
<dbReference type="GO" id="GO:0005886">
    <property type="term" value="C:plasma membrane"/>
    <property type="evidence" value="ECO:0007669"/>
    <property type="project" value="UniProtKB-SubCell"/>
</dbReference>
<evidence type="ECO:0000313" key="11">
    <source>
        <dbReference type="EMBL" id="RVU35300.1"/>
    </source>
</evidence>
<proteinExistence type="predicted"/>
<dbReference type="InterPro" id="IPR017871">
    <property type="entry name" value="ABC_transporter-like_CS"/>
</dbReference>
<dbReference type="GO" id="GO:0016887">
    <property type="term" value="F:ATP hydrolysis activity"/>
    <property type="evidence" value="ECO:0007669"/>
    <property type="project" value="InterPro"/>
</dbReference>
<comment type="subcellular location">
    <subcellularLocation>
        <location evidence="1">Cell membrane</location>
        <topology evidence="1">Peripheral membrane protein</topology>
    </subcellularLocation>
</comment>